<dbReference type="InterPro" id="IPR013815">
    <property type="entry name" value="ATP_grasp_subdomain_1"/>
</dbReference>
<dbReference type="SUPFAM" id="SSF56059">
    <property type="entry name" value="Glutathione synthetase ATP-binding domain-like"/>
    <property type="match status" value="1"/>
</dbReference>
<accession>A0A8J7AW86</accession>
<dbReference type="AlphaFoldDB" id="A0A8J7AW86"/>
<name>A0A8J7AW86_9CYAN</name>
<keyword evidence="1" id="KW-0547">Nucleotide-binding</keyword>
<dbReference type="PROSITE" id="PS50975">
    <property type="entry name" value="ATP_GRASP"/>
    <property type="match status" value="1"/>
</dbReference>
<gene>
    <name evidence="3" type="ORF">IQ241_06420</name>
</gene>
<proteinExistence type="predicted"/>
<evidence type="ECO:0000313" key="3">
    <source>
        <dbReference type="EMBL" id="MBE9076932.1"/>
    </source>
</evidence>
<dbReference type="InterPro" id="IPR011761">
    <property type="entry name" value="ATP-grasp"/>
</dbReference>
<evidence type="ECO:0000256" key="1">
    <source>
        <dbReference type="PROSITE-ProRule" id="PRU00409"/>
    </source>
</evidence>
<evidence type="ECO:0000259" key="2">
    <source>
        <dbReference type="PROSITE" id="PS50975"/>
    </source>
</evidence>
<dbReference type="EMBL" id="JADEXG010000010">
    <property type="protein sequence ID" value="MBE9076932.1"/>
    <property type="molecule type" value="Genomic_DNA"/>
</dbReference>
<protein>
    <submittedName>
        <fullName evidence="3">ATP-grasp domain-containing protein</fullName>
    </submittedName>
</protein>
<comment type="caution">
    <text evidence="3">The sequence shown here is derived from an EMBL/GenBank/DDBJ whole genome shotgun (WGS) entry which is preliminary data.</text>
</comment>
<feature type="domain" description="ATP-grasp" evidence="2">
    <location>
        <begin position="124"/>
        <end position="315"/>
    </location>
</feature>
<keyword evidence="4" id="KW-1185">Reference proteome</keyword>
<dbReference type="Gene3D" id="3.30.1490.20">
    <property type="entry name" value="ATP-grasp fold, A domain"/>
    <property type="match status" value="1"/>
</dbReference>
<dbReference type="RefSeq" id="WP_193905593.1">
    <property type="nucleotide sequence ID" value="NZ_JADEXG010000010.1"/>
</dbReference>
<evidence type="ECO:0000313" key="4">
    <source>
        <dbReference type="Proteomes" id="UP000636505"/>
    </source>
</evidence>
<keyword evidence="1" id="KW-0067">ATP-binding</keyword>
<dbReference type="GO" id="GO:0046872">
    <property type="term" value="F:metal ion binding"/>
    <property type="evidence" value="ECO:0007669"/>
    <property type="project" value="InterPro"/>
</dbReference>
<dbReference type="GO" id="GO:0005524">
    <property type="term" value="F:ATP binding"/>
    <property type="evidence" value="ECO:0007669"/>
    <property type="project" value="UniProtKB-UniRule"/>
</dbReference>
<organism evidence="3 4">
    <name type="scientific">Vasconcelosia minhoensis LEGE 07310</name>
    <dbReference type="NCBI Taxonomy" id="915328"/>
    <lineage>
        <taxon>Bacteria</taxon>
        <taxon>Bacillati</taxon>
        <taxon>Cyanobacteriota</taxon>
        <taxon>Cyanophyceae</taxon>
        <taxon>Nodosilineales</taxon>
        <taxon>Cymatolegaceae</taxon>
        <taxon>Vasconcelosia</taxon>
        <taxon>Vasconcelosia minhoensis</taxon>
    </lineage>
</organism>
<sequence>MAQPTLFNHDVMNCTHPSVLGNHLYGSRALGLTEPADRIQLHPDLEPEWAAIAAHYQRVGLSHSQHPIWDTSFERLADYADWPLSVFFFGDGVNPGSQTEKRLRSRDPNWLKTVEYVNSKNNFIALAEQLGVSVPQTDCFDSASAVDHLDQMVYPCYVKPAVSVDGVGIRRCQDATQLASALNQLEQEGPVQIQQEVPATAFLNLQYEVVQSEAKPLAATEQVLDGFAHCGNRYPTAHQPWEVVQPLADWMVAQGMRDIFAFDVAVGKDEANPQYWAIECNPRYNGASYPTGIAAKLGIAAWTSDTLESPVKSLEQLDLSGLEYDAQRGTGIVLVSWGVVLVGKINVLIAGTLEEQQAIKAELRQRLQG</sequence>
<reference evidence="3" key="1">
    <citation type="submission" date="2020-10" db="EMBL/GenBank/DDBJ databases">
        <authorList>
            <person name="Castelo-Branco R."/>
            <person name="Eusebio N."/>
            <person name="Adriana R."/>
            <person name="Vieira A."/>
            <person name="Brugerolle De Fraissinette N."/>
            <person name="Rezende De Castro R."/>
            <person name="Schneider M.P."/>
            <person name="Vasconcelos V."/>
            <person name="Leao P.N."/>
        </authorList>
    </citation>
    <scope>NUCLEOTIDE SEQUENCE</scope>
    <source>
        <strain evidence="3">LEGE 07310</strain>
    </source>
</reference>
<dbReference type="Proteomes" id="UP000636505">
    <property type="component" value="Unassembled WGS sequence"/>
</dbReference>